<accession>A0A9W8JA36</accession>
<evidence type="ECO:0000256" key="5">
    <source>
        <dbReference type="ARBA" id="ARBA00023004"/>
    </source>
</evidence>
<name>A0A9W8JA36_9AGAR</name>
<comment type="similarity">
    <text evidence="2">Belongs to the cytochrome P450 family.</text>
</comment>
<dbReference type="PANTHER" id="PTHR46206:SF1">
    <property type="entry name" value="P450, PUTATIVE (EUROFUNG)-RELATED"/>
    <property type="match status" value="1"/>
</dbReference>
<evidence type="ECO:0000256" key="1">
    <source>
        <dbReference type="ARBA" id="ARBA00001971"/>
    </source>
</evidence>
<sequence length="1420" mass="159228">MATSNILPEAFPLSTVLFLLTLGYVYFMVWEFGETKKLAHIPSLGYTNPVLSYWSALRFQLDPPGFLRREWAKIPPNAKLVKVPCFSRWAVVPARSQYYADIVRAPDKYLSSVEAANEFWQAELTLHTDEIGDNIQIPVISNTLNKSLGSLVPLVHDEAVLAFEEAFPFNREDEEGSQDGWKSFTISKPIMSIVGRVSNRILVGLPLCRNAEYINANIDFAVQVVVMSHILLAVPVFVRNLVNKLVSPIPKRVKQITAFTQPLIDERKEQEERLGEGYEKPFDFLSWLMDAARKYNKPDRDIILRMMAVNFASIHTTSLTFTNALLTLLAHPQYIETIREECERCVQEEGWTKSAIDKMVFLDSFMKESQRVDVVAAILSNRLAVSDFTLQISSDGDTDSSEGVFIPKGTMLSGNYLDAHFAKEAWSGEDPDTFDPYRFMKIQKETGRQWNIATTSPNFLTFGHGRHACPGRYLAAQEMKLMMAYSVIKYDMKLPGSEKTPQRPKNMWIGNHCVADPRVKILLRRRPVGGSSLAMATSIVLPEGLSSSTVLLVLTLGYVYFLAWTFGETKKIPPNAKLVKIPSFSRWTVLPAQSKYYADIVRAPDKHLSSQQAVNEFLQAELTLHTDEIGDNIQIPVIVNTLNRSLGDLVPLVHDEAVLAFDEAFPFDDSEGKSEDGWKSFKISRPIMSIVGRVSNRILVGLPLCRNEKYINTNIDFAVEVVVMSHVLLAVPAFIRNFVNKLISPIPKRVKQSTAFIQPLIDERKEKEEKFGEGYEKPFDFLSWLMDTARKYNKPDRDVILRMMSTNFGSIHTTSLTFTNAMLTLLAHPQYIEPIREECDRCVQEEGWTKAAMDKMVFLDSFMKESQRVDVVAAILGNRLAISDFTLKLSSDGDTDSSSSEGVFIPKGTMIAANLVDAHFDKDVWSGKDPDTFDPYRFMKIQKETGRQWVITTTSPNILTFGHGRHACPGRYLAAQEMKLMMAYLVMKFTENASTFYFHAGLPGGSASPVRAGHLTQLLHVYIPPTLQTAHSADPYTQICHDFRDALSEFKHLYHAVLELATSDRQLPFPFSAMKRGAVRVFAKMVLRRVYSKEESEEIKGIQKATGMKLEEVVGLNTFLDLFCGCVSGGVKARRTPTEDDEDTDDAPTMLHFRGLDWEMDSLRDLLIQVQYVRDGQVVARAVTYAGKDEVLIIENDLVKRHSRSSKGNSLTPATPAPSSPTAPATYRSDTFLTVTNHDRALESLVNSPHSPSWIDILRQNGFEDDGDGEDKISVARKIMESSMQRKACVEKLYQECIEKPEAVEKNVSNENGNANLGESESEPAPAAGQSQPSSPSLPDSSTTSPSAPSKAVHPESQPSLNPNPPPSKTKTTHNVEVEDIKTWLRTYPLRNETTHFSCIMDPSARDGGAILWVEACEEV</sequence>
<keyword evidence="6" id="KW-0503">Monooxygenase</keyword>
<keyword evidence="9" id="KW-0472">Membrane</keyword>
<dbReference type="GO" id="GO:0004497">
    <property type="term" value="F:monooxygenase activity"/>
    <property type="evidence" value="ECO:0007669"/>
    <property type="project" value="UniProtKB-KW"/>
</dbReference>
<keyword evidence="11" id="KW-1185">Reference proteome</keyword>
<keyword evidence="4" id="KW-0560">Oxidoreductase</keyword>
<evidence type="ECO:0000256" key="3">
    <source>
        <dbReference type="ARBA" id="ARBA00022723"/>
    </source>
</evidence>
<evidence type="ECO:0008006" key="12">
    <source>
        <dbReference type="Google" id="ProtNLM"/>
    </source>
</evidence>
<evidence type="ECO:0000313" key="10">
    <source>
        <dbReference type="EMBL" id="KAJ2930930.1"/>
    </source>
</evidence>
<dbReference type="PANTHER" id="PTHR46206">
    <property type="entry name" value="CYTOCHROME P450"/>
    <property type="match status" value="1"/>
</dbReference>
<keyword evidence="9" id="KW-1133">Transmembrane helix</keyword>
<evidence type="ECO:0000256" key="6">
    <source>
        <dbReference type="ARBA" id="ARBA00023033"/>
    </source>
</evidence>
<dbReference type="Gene3D" id="1.10.630.10">
    <property type="entry name" value="Cytochrome P450"/>
    <property type="match status" value="2"/>
</dbReference>
<dbReference type="PROSITE" id="PS00086">
    <property type="entry name" value="CYTOCHROME_P450"/>
    <property type="match status" value="2"/>
</dbReference>
<feature type="non-terminal residue" evidence="10">
    <location>
        <position position="1420"/>
    </location>
</feature>
<evidence type="ECO:0000313" key="11">
    <source>
        <dbReference type="Proteomes" id="UP001140091"/>
    </source>
</evidence>
<evidence type="ECO:0000256" key="2">
    <source>
        <dbReference type="ARBA" id="ARBA00010617"/>
    </source>
</evidence>
<proteinExistence type="inferred from homology"/>
<keyword evidence="5 7" id="KW-0408">Iron</keyword>
<dbReference type="CDD" id="cd11041">
    <property type="entry name" value="CYP503A1-like"/>
    <property type="match status" value="2"/>
</dbReference>
<comment type="cofactor">
    <cofactor evidence="1 7">
        <name>heme</name>
        <dbReference type="ChEBI" id="CHEBI:30413"/>
    </cofactor>
</comment>
<comment type="caution">
    <text evidence="10">The sequence shown here is derived from an EMBL/GenBank/DDBJ whole genome shotgun (WGS) entry which is preliminary data.</text>
</comment>
<dbReference type="Proteomes" id="UP001140091">
    <property type="component" value="Unassembled WGS sequence"/>
</dbReference>
<dbReference type="InterPro" id="IPR002401">
    <property type="entry name" value="Cyt_P450_E_grp-I"/>
</dbReference>
<gene>
    <name evidence="10" type="ORF">H1R20_g6144</name>
</gene>
<evidence type="ECO:0000256" key="4">
    <source>
        <dbReference type="ARBA" id="ARBA00023002"/>
    </source>
</evidence>
<feature type="transmembrane region" description="Helical" evidence="9">
    <location>
        <begin position="6"/>
        <end position="27"/>
    </location>
</feature>
<dbReference type="InterPro" id="IPR001128">
    <property type="entry name" value="Cyt_P450"/>
</dbReference>
<feature type="binding site" description="axial binding residue" evidence="7">
    <location>
        <position position="968"/>
    </location>
    <ligand>
        <name>heme</name>
        <dbReference type="ChEBI" id="CHEBI:30413"/>
    </ligand>
    <ligandPart>
        <name>Fe</name>
        <dbReference type="ChEBI" id="CHEBI:18248"/>
    </ligandPart>
</feature>
<evidence type="ECO:0000256" key="8">
    <source>
        <dbReference type="SAM" id="MobiDB-lite"/>
    </source>
</evidence>
<dbReference type="InterPro" id="IPR017972">
    <property type="entry name" value="Cyt_P450_CS"/>
</dbReference>
<feature type="region of interest" description="Disordered" evidence="8">
    <location>
        <begin position="1204"/>
        <end position="1227"/>
    </location>
</feature>
<evidence type="ECO:0000256" key="7">
    <source>
        <dbReference type="PIRSR" id="PIRSR602401-1"/>
    </source>
</evidence>
<dbReference type="PRINTS" id="PR00463">
    <property type="entry name" value="EP450I"/>
</dbReference>
<dbReference type="InterPro" id="IPR036396">
    <property type="entry name" value="Cyt_P450_sf"/>
</dbReference>
<reference evidence="10" key="1">
    <citation type="submission" date="2022-06" db="EMBL/GenBank/DDBJ databases">
        <title>Genome Sequence of Candolleomyces eurysporus.</title>
        <authorList>
            <person name="Buettner E."/>
        </authorList>
    </citation>
    <scope>NUCLEOTIDE SEQUENCE</scope>
    <source>
        <strain evidence="10">VTCC 930004</strain>
    </source>
</reference>
<organism evidence="10 11">
    <name type="scientific">Candolleomyces eurysporus</name>
    <dbReference type="NCBI Taxonomy" id="2828524"/>
    <lineage>
        <taxon>Eukaryota</taxon>
        <taxon>Fungi</taxon>
        <taxon>Dikarya</taxon>
        <taxon>Basidiomycota</taxon>
        <taxon>Agaricomycotina</taxon>
        <taxon>Agaricomycetes</taxon>
        <taxon>Agaricomycetidae</taxon>
        <taxon>Agaricales</taxon>
        <taxon>Agaricineae</taxon>
        <taxon>Psathyrellaceae</taxon>
        <taxon>Candolleomyces</taxon>
    </lineage>
</organism>
<dbReference type="SUPFAM" id="SSF48264">
    <property type="entry name" value="Cytochrome P450"/>
    <property type="match status" value="2"/>
</dbReference>
<dbReference type="GO" id="GO:0016705">
    <property type="term" value="F:oxidoreductase activity, acting on paired donors, with incorporation or reduction of molecular oxygen"/>
    <property type="evidence" value="ECO:0007669"/>
    <property type="project" value="InterPro"/>
</dbReference>
<keyword evidence="3 7" id="KW-0479">Metal-binding</keyword>
<dbReference type="Pfam" id="PF00067">
    <property type="entry name" value="p450"/>
    <property type="match status" value="2"/>
</dbReference>
<keyword evidence="9" id="KW-0812">Transmembrane</keyword>
<dbReference type="GO" id="GO:0020037">
    <property type="term" value="F:heme binding"/>
    <property type="evidence" value="ECO:0007669"/>
    <property type="project" value="InterPro"/>
</dbReference>
<feature type="region of interest" description="Disordered" evidence="8">
    <location>
        <begin position="1305"/>
        <end position="1376"/>
    </location>
</feature>
<feature type="compositionally biased region" description="Polar residues" evidence="8">
    <location>
        <begin position="1307"/>
        <end position="1319"/>
    </location>
</feature>
<dbReference type="GO" id="GO:0005506">
    <property type="term" value="F:iron ion binding"/>
    <property type="evidence" value="ECO:0007669"/>
    <property type="project" value="InterPro"/>
</dbReference>
<protein>
    <recommendedName>
        <fullName evidence="12">Cytochrome P450</fullName>
    </recommendedName>
</protein>
<keyword evidence="7" id="KW-0349">Heme</keyword>
<feature type="compositionally biased region" description="Low complexity" evidence="8">
    <location>
        <begin position="1323"/>
        <end position="1361"/>
    </location>
</feature>
<dbReference type="EMBL" id="JANBPK010000815">
    <property type="protein sequence ID" value="KAJ2930930.1"/>
    <property type="molecule type" value="Genomic_DNA"/>
</dbReference>
<evidence type="ECO:0000256" key="9">
    <source>
        <dbReference type="SAM" id="Phobius"/>
    </source>
</evidence>
<dbReference type="OrthoDB" id="1844152at2759"/>